<comment type="caution">
    <text evidence="2">The sequence shown here is derived from an EMBL/GenBank/DDBJ whole genome shotgun (WGS) entry which is preliminary data.</text>
</comment>
<feature type="region of interest" description="Disordered" evidence="1">
    <location>
        <begin position="122"/>
        <end position="143"/>
    </location>
</feature>
<reference evidence="2 3" key="1">
    <citation type="journal article" date="2014" name="Agronomy (Basel)">
        <title>A Draft Genome Sequence for Ensete ventricosum, the Drought-Tolerant Tree Against Hunger.</title>
        <authorList>
            <person name="Harrison J."/>
            <person name="Moore K.A."/>
            <person name="Paszkiewicz K."/>
            <person name="Jones T."/>
            <person name="Grant M."/>
            <person name="Ambacheew D."/>
            <person name="Muzemil S."/>
            <person name="Studholme D.J."/>
        </authorList>
    </citation>
    <scope>NUCLEOTIDE SEQUENCE [LARGE SCALE GENOMIC DNA]</scope>
</reference>
<gene>
    <name evidence="2" type="ORF">B296_00010934</name>
</gene>
<protein>
    <submittedName>
        <fullName evidence="2">Uncharacterized protein</fullName>
    </submittedName>
</protein>
<organism evidence="2 3">
    <name type="scientific">Ensete ventricosum</name>
    <name type="common">Abyssinian banana</name>
    <name type="synonym">Musa ensete</name>
    <dbReference type="NCBI Taxonomy" id="4639"/>
    <lineage>
        <taxon>Eukaryota</taxon>
        <taxon>Viridiplantae</taxon>
        <taxon>Streptophyta</taxon>
        <taxon>Embryophyta</taxon>
        <taxon>Tracheophyta</taxon>
        <taxon>Spermatophyta</taxon>
        <taxon>Magnoliopsida</taxon>
        <taxon>Liliopsida</taxon>
        <taxon>Zingiberales</taxon>
        <taxon>Musaceae</taxon>
        <taxon>Ensete</taxon>
    </lineage>
</organism>
<dbReference type="AlphaFoldDB" id="A0A426ZVZ3"/>
<dbReference type="EMBL" id="AMZH03004786">
    <property type="protein sequence ID" value="RRT68137.1"/>
    <property type="molecule type" value="Genomic_DNA"/>
</dbReference>
<evidence type="ECO:0000313" key="3">
    <source>
        <dbReference type="Proteomes" id="UP000287651"/>
    </source>
</evidence>
<accession>A0A426ZVZ3</accession>
<evidence type="ECO:0000313" key="2">
    <source>
        <dbReference type="EMBL" id="RRT68137.1"/>
    </source>
</evidence>
<sequence length="143" mass="16259">MLRNDRKNCTKLTEVREIANSNDSVLIQWLVHRRQSVRCYLEARSELGAIEYQNFLLGIERIRPLATEVCNKFSMLLDLEGCSRDCIGEESQSSKCICRIEQGTSCLVRRSSPKGMVVFETSSGKNAKRKVTPTGQISRRDKS</sequence>
<dbReference type="Proteomes" id="UP000287651">
    <property type="component" value="Unassembled WGS sequence"/>
</dbReference>
<evidence type="ECO:0000256" key="1">
    <source>
        <dbReference type="SAM" id="MobiDB-lite"/>
    </source>
</evidence>
<proteinExistence type="predicted"/>
<name>A0A426ZVZ3_ENSVE</name>